<dbReference type="EMBL" id="RFFH01000012">
    <property type="protein sequence ID" value="RMI29872.1"/>
    <property type="molecule type" value="Genomic_DNA"/>
</dbReference>
<dbReference type="RefSeq" id="WP_122190385.1">
    <property type="nucleotide sequence ID" value="NZ_RFFH01000012.1"/>
</dbReference>
<dbReference type="AlphaFoldDB" id="A0A3M2KWC2"/>
<name>A0A3M2KWC2_9NOCA</name>
<gene>
    <name evidence="1" type="ORF">EBN03_24060</name>
</gene>
<dbReference type="OrthoDB" id="4528212at2"/>
<reference evidence="1 2" key="1">
    <citation type="submission" date="2018-10" db="EMBL/GenBank/DDBJ databases">
        <title>Isolation from cow dung.</title>
        <authorList>
            <person name="Ling L."/>
        </authorList>
    </citation>
    <scope>NUCLEOTIDE SEQUENCE [LARGE SCALE GENOMIC DNA]</scope>
    <source>
        <strain evidence="1 2">NEAU-LL90</strain>
    </source>
</reference>
<accession>A0A3M2KWC2</accession>
<protein>
    <submittedName>
        <fullName evidence="1">Uncharacterized protein</fullName>
    </submittedName>
</protein>
<comment type="caution">
    <text evidence="1">The sequence shown here is derived from an EMBL/GenBank/DDBJ whole genome shotgun (WGS) entry which is preliminary data.</text>
</comment>
<sequence>MTDLVTRAQLVLLARTLNVAPERLAHLERLGAAPLHELQQRIAAALYAQHGETYARVSRAVPRVPLSLVMPIVQRNVPPALTGRVAGAVGSEHPVRAAEAIAILDTRYAADCAPYLDPRTVGRLADVAPPGPVVRVVNELLRRRDYVTAGPLLDYATPALISAIEEGVADDQGLIYSAAYAYSAQSVSTVMRHLLTSSPYRIPRMVHTVLTGTRELQLATLSMLSRCAADVVEPVCDVLVEVGSPPAIGHLVGSGLRGGAIHDLLILAGHMSARALAVFGENPVFAEPPTIPAIIGTLDADTPAGAWRGLFALIPALGTELGVKVVEQIATLPDSTLTVVPARATETDQWPALLWLLAAASPEAQIRVAATWHTLPPERRATLQWHLREHPMRDQLTALAEESQPLHLDKLFFERRHRARRRGSDDGWG</sequence>
<evidence type="ECO:0000313" key="1">
    <source>
        <dbReference type="EMBL" id="RMI29872.1"/>
    </source>
</evidence>
<evidence type="ECO:0000313" key="2">
    <source>
        <dbReference type="Proteomes" id="UP000279275"/>
    </source>
</evidence>
<organism evidence="1 2">
    <name type="scientific">Nocardia stercoris</name>
    <dbReference type="NCBI Taxonomy" id="2483361"/>
    <lineage>
        <taxon>Bacteria</taxon>
        <taxon>Bacillati</taxon>
        <taxon>Actinomycetota</taxon>
        <taxon>Actinomycetes</taxon>
        <taxon>Mycobacteriales</taxon>
        <taxon>Nocardiaceae</taxon>
        <taxon>Nocardia</taxon>
    </lineage>
</organism>
<keyword evidence="2" id="KW-1185">Reference proteome</keyword>
<proteinExistence type="predicted"/>
<dbReference type="Proteomes" id="UP000279275">
    <property type="component" value="Unassembled WGS sequence"/>
</dbReference>